<comment type="caution">
    <text evidence="1">The sequence shown here is derived from an EMBL/GenBank/DDBJ whole genome shotgun (WGS) entry which is preliminary data.</text>
</comment>
<gene>
    <name evidence="1" type="ORF">L6452_02595</name>
</gene>
<evidence type="ECO:0000313" key="1">
    <source>
        <dbReference type="EMBL" id="KAI3771431.1"/>
    </source>
</evidence>
<proteinExistence type="predicted"/>
<dbReference type="EMBL" id="CM042047">
    <property type="protein sequence ID" value="KAI3771431.1"/>
    <property type="molecule type" value="Genomic_DNA"/>
</dbReference>
<organism evidence="1 2">
    <name type="scientific">Arctium lappa</name>
    <name type="common">Greater burdock</name>
    <name type="synonym">Lappa major</name>
    <dbReference type="NCBI Taxonomy" id="4217"/>
    <lineage>
        <taxon>Eukaryota</taxon>
        <taxon>Viridiplantae</taxon>
        <taxon>Streptophyta</taxon>
        <taxon>Embryophyta</taxon>
        <taxon>Tracheophyta</taxon>
        <taxon>Spermatophyta</taxon>
        <taxon>Magnoliopsida</taxon>
        <taxon>eudicotyledons</taxon>
        <taxon>Gunneridae</taxon>
        <taxon>Pentapetalae</taxon>
        <taxon>asterids</taxon>
        <taxon>campanulids</taxon>
        <taxon>Asterales</taxon>
        <taxon>Asteraceae</taxon>
        <taxon>Carduoideae</taxon>
        <taxon>Cardueae</taxon>
        <taxon>Arctiinae</taxon>
        <taxon>Arctium</taxon>
    </lineage>
</organism>
<accession>A0ACB9FL39</accession>
<keyword evidence="2" id="KW-1185">Reference proteome</keyword>
<reference evidence="1 2" key="2">
    <citation type="journal article" date="2022" name="Mol. Ecol. Resour.">
        <title>The genomes of chicory, endive, great burdock and yacon provide insights into Asteraceae paleo-polyploidization history and plant inulin production.</title>
        <authorList>
            <person name="Fan W."/>
            <person name="Wang S."/>
            <person name="Wang H."/>
            <person name="Wang A."/>
            <person name="Jiang F."/>
            <person name="Liu H."/>
            <person name="Zhao H."/>
            <person name="Xu D."/>
            <person name="Zhang Y."/>
        </authorList>
    </citation>
    <scope>NUCLEOTIDE SEQUENCE [LARGE SCALE GENOMIC DNA]</scope>
    <source>
        <strain evidence="2">cv. Niubang</strain>
    </source>
</reference>
<name>A0ACB9FL39_ARCLA</name>
<dbReference type="Proteomes" id="UP001055879">
    <property type="component" value="Linkage Group LG01"/>
</dbReference>
<reference evidence="2" key="1">
    <citation type="journal article" date="2022" name="Mol. Ecol. Resour.">
        <title>The genomes of chicory, endive, great burdock and yacon provide insights into Asteraceae palaeo-polyploidization history and plant inulin production.</title>
        <authorList>
            <person name="Fan W."/>
            <person name="Wang S."/>
            <person name="Wang H."/>
            <person name="Wang A."/>
            <person name="Jiang F."/>
            <person name="Liu H."/>
            <person name="Zhao H."/>
            <person name="Xu D."/>
            <person name="Zhang Y."/>
        </authorList>
    </citation>
    <scope>NUCLEOTIDE SEQUENCE [LARGE SCALE GENOMIC DNA]</scope>
    <source>
        <strain evidence="2">cv. Niubang</strain>
    </source>
</reference>
<sequence>MSMTQLIRYLEERRNKLITYLGLSLNQSSAVAKEALSADCLVHILLTMRPDAYSHFEITSYCSWDNARPYRLIGWRGNEPRRKIQTLSGPDTTGDIASSIVAVIVAGV</sequence>
<evidence type="ECO:0000313" key="2">
    <source>
        <dbReference type="Proteomes" id="UP001055879"/>
    </source>
</evidence>
<protein>
    <submittedName>
        <fullName evidence="1">Uncharacterized protein</fullName>
    </submittedName>
</protein>